<evidence type="ECO:0000313" key="2">
    <source>
        <dbReference type="EMBL" id="MDY0743595.1"/>
    </source>
</evidence>
<name>A0ABU5DCW5_9BURK</name>
<evidence type="ECO:0000256" key="1">
    <source>
        <dbReference type="SAM" id="MobiDB-lite"/>
    </source>
</evidence>
<gene>
    <name evidence="2" type="ORF">SNE35_03720</name>
</gene>
<feature type="region of interest" description="Disordered" evidence="1">
    <location>
        <begin position="64"/>
        <end position="87"/>
    </location>
</feature>
<proteinExistence type="predicted"/>
<sequence>MPTPGLKLLELVAGNKENGIKHSPRISAAWVLSIDSYSLGAAGRWVLRTYSWCLRQHLPDRRTRNGRADKISPLARDDSAPIHWVSQ</sequence>
<dbReference type="RefSeq" id="WP_320421495.1">
    <property type="nucleotide sequence ID" value="NZ_JAXCLA010000001.1"/>
</dbReference>
<comment type="caution">
    <text evidence="2">The sequence shown here is derived from an EMBL/GenBank/DDBJ whole genome shotgun (WGS) entry which is preliminary data.</text>
</comment>
<evidence type="ECO:0000313" key="3">
    <source>
        <dbReference type="Proteomes" id="UP001285263"/>
    </source>
</evidence>
<evidence type="ECO:0008006" key="4">
    <source>
        <dbReference type="Google" id="ProtNLM"/>
    </source>
</evidence>
<organism evidence="2 3">
    <name type="scientific">Roseateles agri</name>
    <dbReference type="NCBI Taxonomy" id="3098619"/>
    <lineage>
        <taxon>Bacteria</taxon>
        <taxon>Pseudomonadati</taxon>
        <taxon>Pseudomonadota</taxon>
        <taxon>Betaproteobacteria</taxon>
        <taxon>Burkholderiales</taxon>
        <taxon>Sphaerotilaceae</taxon>
        <taxon>Roseateles</taxon>
    </lineage>
</organism>
<dbReference type="EMBL" id="JAXCLA010000001">
    <property type="protein sequence ID" value="MDY0743595.1"/>
    <property type="molecule type" value="Genomic_DNA"/>
</dbReference>
<feature type="compositionally biased region" description="Basic and acidic residues" evidence="1">
    <location>
        <begin position="64"/>
        <end position="80"/>
    </location>
</feature>
<keyword evidence="3" id="KW-1185">Reference proteome</keyword>
<protein>
    <recommendedName>
        <fullName evidence="4">Winged helix-turn helix domain-containing protein</fullName>
    </recommendedName>
</protein>
<reference evidence="2 3" key="1">
    <citation type="submission" date="2023-11" db="EMBL/GenBank/DDBJ databases">
        <title>Paucibacter sp. nov., isolated from fresh soil in Korea.</title>
        <authorList>
            <person name="Le N.T.T."/>
        </authorList>
    </citation>
    <scope>NUCLEOTIDE SEQUENCE [LARGE SCALE GENOMIC DNA]</scope>
    <source>
        <strain evidence="2 3">R3-3</strain>
    </source>
</reference>
<dbReference type="Proteomes" id="UP001285263">
    <property type="component" value="Unassembled WGS sequence"/>
</dbReference>
<accession>A0ABU5DCW5</accession>